<evidence type="ECO:0000313" key="2">
    <source>
        <dbReference type="EMBL" id="GJD78348.1"/>
    </source>
</evidence>
<comment type="caution">
    <text evidence="2">The sequence shown here is derived from an EMBL/GenBank/DDBJ whole genome shotgun (WGS) entry which is preliminary data.</text>
</comment>
<sequence length="308" mass="32274">MARPKLPALVRCLTLAASVGAPCLAQAADLLPPPPPPPLPPPVVDVGGGWYLRGEVGVSALRLNKFEGYDKAGFEGPKGGYHEEYREIGDQAFAGGGFGYEFGNGLRLEAVAQYRTSATLRFGESYAGCFNANFDADGYCKSPGKGLDLYTGHISSIVAMARGSYDVFTWNGVSFFAGGSVGAAFHHLGTITDLGAGTAAGGAGVIRPSDTTTFAWGLHAGLGYAVTPNLRLELAYEYLNLGSVKTASLNCFGSDGCPGTVYKFKNIEAHDVRLGFRYLLGGVVAAPLPPLMAEYAPPPPPGPLVRKY</sequence>
<dbReference type="RefSeq" id="WP_238302061.1">
    <property type="nucleotide sequence ID" value="NZ_BPQM01000030.1"/>
</dbReference>
<evidence type="ECO:0000256" key="1">
    <source>
        <dbReference type="SAM" id="SignalP"/>
    </source>
</evidence>
<organism evidence="2 3">
    <name type="scientific">Methylobacterium gregans</name>
    <dbReference type="NCBI Taxonomy" id="374424"/>
    <lineage>
        <taxon>Bacteria</taxon>
        <taxon>Pseudomonadati</taxon>
        <taxon>Pseudomonadota</taxon>
        <taxon>Alphaproteobacteria</taxon>
        <taxon>Hyphomicrobiales</taxon>
        <taxon>Methylobacteriaceae</taxon>
        <taxon>Methylobacterium</taxon>
    </lineage>
</organism>
<dbReference type="EMBL" id="BPQM01000030">
    <property type="protein sequence ID" value="GJD78348.1"/>
    <property type="molecule type" value="Genomic_DNA"/>
</dbReference>
<name>A0AA37MB07_9HYPH</name>
<keyword evidence="1" id="KW-0732">Signal</keyword>
<keyword evidence="3" id="KW-1185">Reference proteome</keyword>
<dbReference type="Proteomes" id="UP001055108">
    <property type="component" value="Unassembled WGS sequence"/>
</dbReference>
<feature type="signal peptide" evidence="1">
    <location>
        <begin position="1"/>
        <end position="27"/>
    </location>
</feature>
<feature type="chain" id="PRO_5041351968" description="Porin" evidence="1">
    <location>
        <begin position="28"/>
        <end position="308"/>
    </location>
</feature>
<protein>
    <recommendedName>
        <fullName evidence="4">Porin</fullName>
    </recommendedName>
</protein>
<evidence type="ECO:0008006" key="4">
    <source>
        <dbReference type="Google" id="ProtNLM"/>
    </source>
</evidence>
<gene>
    <name evidence="2" type="ORF">NBEOAGPD_1562</name>
</gene>
<proteinExistence type="predicted"/>
<reference evidence="2" key="1">
    <citation type="journal article" date="2016" name="Front. Microbiol.">
        <title>Genome Sequence of the Piezophilic, Mesophilic Sulfate-Reducing Bacterium Desulfovibrio indicus J2T.</title>
        <authorList>
            <person name="Cao J."/>
            <person name="Maignien L."/>
            <person name="Shao Z."/>
            <person name="Alain K."/>
            <person name="Jebbar M."/>
        </authorList>
    </citation>
    <scope>NUCLEOTIDE SEQUENCE</scope>
    <source>
        <strain evidence="2">NBRC 103626</strain>
    </source>
</reference>
<dbReference type="AlphaFoldDB" id="A0AA37MB07"/>
<dbReference type="InterPro" id="IPR011250">
    <property type="entry name" value="OMP/PagP_B-barrel"/>
</dbReference>
<reference evidence="2" key="2">
    <citation type="submission" date="2021-08" db="EMBL/GenBank/DDBJ databases">
        <authorList>
            <person name="Tani A."/>
            <person name="Ola A."/>
            <person name="Ogura Y."/>
            <person name="Katsura K."/>
            <person name="Hayashi T."/>
        </authorList>
    </citation>
    <scope>NUCLEOTIDE SEQUENCE</scope>
    <source>
        <strain evidence="2">NBRC 103626</strain>
    </source>
</reference>
<evidence type="ECO:0000313" key="3">
    <source>
        <dbReference type="Proteomes" id="UP001055108"/>
    </source>
</evidence>
<dbReference type="Gene3D" id="2.40.160.20">
    <property type="match status" value="1"/>
</dbReference>
<dbReference type="SUPFAM" id="SSF56925">
    <property type="entry name" value="OMPA-like"/>
    <property type="match status" value="1"/>
</dbReference>
<accession>A0AA37MB07</accession>